<name>A0A318E0A9_9GAMM</name>
<dbReference type="Proteomes" id="UP000248330">
    <property type="component" value="Unassembled WGS sequence"/>
</dbReference>
<dbReference type="AlphaFoldDB" id="A0A318E0A9"/>
<keyword evidence="4" id="KW-1185">Reference proteome</keyword>
<dbReference type="InterPro" id="IPR010131">
    <property type="entry name" value="MdtP/NodT-like"/>
</dbReference>
<dbReference type="RefSeq" id="WP_110266821.1">
    <property type="nucleotide sequence ID" value="NZ_CAKZQT010000026.1"/>
</dbReference>
<dbReference type="PANTHER" id="PTHR30203">
    <property type="entry name" value="OUTER MEMBRANE CATION EFFLUX PROTEIN"/>
    <property type="match status" value="1"/>
</dbReference>
<accession>A0A318E0A9</accession>
<dbReference type="InterPro" id="IPR003423">
    <property type="entry name" value="OMP_efflux"/>
</dbReference>
<gene>
    <name evidence="3" type="ORF">C8D93_11456</name>
</gene>
<evidence type="ECO:0000313" key="3">
    <source>
        <dbReference type="EMBL" id="PXV63992.1"/>
    </source>
</evidence>
<dbReference type="EMBL" id="QICN01000014">
    <property type="protein sequence ID" value="PXV63992.1"/>
    <property type="molecule type" value="Genomic_DNA"/>
</dbReference>
<keyword evidence="2" id="KW-0732">Signal</keyword>
<dbReference type="Gene3D" id="1.20.1600.10">
    <property type="entry name" value="Outer membrane efflux proteins (OEP)"/>
    <property type="match status" value="1"/>
</dbReference>
<comment type="similarity">
    <text evidence="1">Belongs to the outer membrane factor (OMF) (TC 1.B.17) family.</text>
</comment>
<sequence>MSFFTTHPLPACVRAIVLYALALCSVGAAASTQPVEPAGSGAALSLASAIRQTLQGNPDLAEAGHLLRAADARIAQAGQRPATELSVDVENVLGTGSAQGFSGGQASLALSQVIELGGRRQRRTEVAGAARDTLAIGVQAHRLDVLAEVTRRFVEVAAGQERLAMSRRAVDLAEGAEADVRRRVEAGRAPEVDLHRAGIARSRALLAQEHAEHELLSARHRLAAMWGATQAGFGEVTADYYRMPEPQGFDDLVARLRGNPDFLRFASQERLRDAELRLAESRRRPDVEFALGVRRLQDTRDEALLASVSVPLFSARRATEFVAEAQSRRAGVDAARQAAFVRTQAQLFELYQELRHALNEVAALREEVMPALETVLGQARAAYRSGRYAYSEWTDAQRELLDAQRALIESAADAHRYLAEIERLTGEPVTAPRN</sequence>
<evidence type="ECO:0000256" key="2">
    <source>
        <dbReference type="SAM" id="SignalP"/>
    </source>
</evidence>
<dbReference type="OrthoDB" id="9791261at2"/>
<dbReference type="Pfam" id="PF02321">
    <property type="entry name" value="OEP"/>
    <property type="match status" value="2"/>
</dbReference>
<reference evidence="3 4" key="1">
    <citation type="submission" date="2018-04" db="EMBL/GenBank/DDBJ databases">
        <title>Genomic Encyclopedia of Type Strains, Phase IV (KMG-IV): sequencing the most valuable type-strain genomes for metagenomic binning, comparative biology and taxonomic classification.</title>
        <authorList>
            <person name="Goeker M."/>
        </authorList>
    </citation>
    <scope>NUCLEOTIDE SEQUENCE [LARGE SCALE GENOMIC DNA]</scope>
    <source>
        <strain evidence="3 4">DSM 104150</strain>
    </source>
</reference>
<feature type="signal peptide" evidence="2">
    <location>
        <begin position="1"/>
        <end position="30"/>
    </location>
</feature>
<dbReference type="GO" id="GO:0015562">
    <property type="term" value="F:efflux transmembrane transporter activity"/>
    <property type="evidence" value="ECO:0007669"/>
    <property type="project" value="InterPro"/>
</dbReference>
<proteinExistence type="inferred from homology"/>
<evidence type="ECO:0000313" key="4">
    <source>
        <dbReference type="Proteomes" id="UP000248330"/>
    </source>
</evidence>
<organism evidence="3 4">
    <name type="scientific">Sinimarinibacterium flocculans</name>
    <dbReference type="NCBI Taxonomy" id="985250"/>
    <lineage>
        <taxon>Bacteria</taxon>
        <taxon>Pseudomonadati</taxon>
        <taxon>Pseudomonadota</taxon>
        <taxon>Gammaproteobacteria</taxon>
        <taxon>Nevskiales</taxon>
        <taxon>Nevskiaceae</taxon>
        <taxon>Sinimarinibacterium</taxon>
    </lineage>
</organism>
<evidence type="ECO:0000256" key="1">
    <source>
        <dbReference type="ARBA" id="ARBA00007613"/>
    </source>
</evidence>
<comment type="caution">
    <text evidence="3">The sequence shown here is derived from an EMBL/GenBank/DDBJ whole genome shotgun (WGS) entry which is preliminary data.</text>
</comment>
<protein>
    <submittedName>
        <fullName evidence="3">Cobalt-zinc-cadmium efflux system outer membrane protein</fullName>
    </submittedName>
</protein>
<feature type="chain" id="PRO_5016422002" evidence="2">
    <location>
        <begin position="31"/>
        <end position="434"/>
    </location>
</feature>
<dbReference type="SUPFAM" id="SSF56954">
    <property type="entry name" value="Outer membrane efflux proteins (OEP)"/>
    <property type="match status" value="1"/>
</dbReference>
<dbReference type="PANTHER" id="PTHR30203:SF24">
    <property type="entry name" value="BLR4935 PROTEIN"/>
    <property type="match status" value="1"/>
</dbReference>